<protein>
    <submittedName>
        <fullName evidence="3">Replication initiation factor</fullName>
    </submittedName>
</protein>
<dbReference type="Pfam" id="PF02486">
    <property type="entry name" value="Rep_trans"/>
    <property type="match status" value="1"/>
</dbReference>
<feature type="domain" description="Replication initiation protein-like C-terminal" evidence="1">
    <location>
        <begin position="122"/>
        <end position="317"/>
    </location>
</feature>
<gene>
    <name evidence="3" type="ORF">HMPREF9626_0001</name>
</gene>
<keyword evidence="3" id="KW-0648">Protein biosynthesis</keyword>
<name>E3CBY6_STRPA</name>
<proteinExistence type="predicted"/>
<dbReference type="GO" id="GO:0003743">
    <property type="term" value="F:translation initiation factor activity"/>
    <property type="evidence" value="ECO:0007669"/>
    <property type="project" value="UniProtKB-KW"/>
</dbReference>
<dbReference type="Proteomes" id="UP000003812">
    <property type="component" value="Unassembled WGS sequence"/>
</dbReference>
<dbReference type="AlphaFoldDB" id="E3CBY6"/>
<comment type="caution">
    <text evidence="3">The sequence shown here is derived from an EMBL/GenBank/DDBJ whole genome shotgun (WGS) entry which is preliminary data.</text>
</comment>
<organism evidence="3 4">
    <name type="scientific">Streptococcus parasanguinis F0405</name>
    <dbReference type="NCBI Taxonomy" id="905067"/>
    <lineage>
        <taxon>Bacteria</taxon>
        <taxon>Bacillati</taxon>
        <taxon>Bacillota</taxon>
        <taxon>Bacilli</taxon>
        <taxon>Lactobacillales</taxon>
        <taxon>Streptococcaceae</taxon>
        <taxon>Streptococcus</taxon>
    </lineage>
</organism>
<dbReference type="EMBL" id="AEKM01000004">
    <property type="protein sequence ID" value="EFQ55775.1"/>
    <property type="molecule type" value="Genomic_DNA"/>
</dbReference>
<reference evidence="3 4" key="1">
    <citation type="submission" date="2010-10" db="EMBL/GenBank/DDBJ databases">
        <authorList>
            <person name="Durkin A.S."/>
            <person name="Madupu R."/>
            <person name="Torralba M."/>
            <person name="Gillis M."/>
            <person name="Methe B."/>
            <person name="Sutton G."/>
            <person name="Nelson K.E."/>
        </authorList>
    </citation>
    <scope>NUCLEOTIDE SEQUENCE [LARGE SCALE GENOMIC DNA]</scope>
    <source>
        <strain evidence="3 4">F0405</strain>
    </source>
</reference>
<dbReference type="Pfam" id="PF18106">
    <property type="entry name" value="Rol_Rep_N"/>
    <property type="match status" value="1"/>
</dbReference>
<evidence type="ECO:0000259" key="1">
    <source>
        <dbReference type="Pfam" id="PF02486"/>
    </source>
</evidence>
<sequence length="361" mass="41872">MENSYLIDWLSFTVPVADVRDLSANVVRRYVTEVLGLNFTFEERHKGRYGYTRSLVFSDCISVLYCDFNDVRFLGTKRIDQAADMGIHIEMTGQGCRHFEEVCGSDWVQFFTLLNGLDVRYSRLDIALDDYEGMLDFGMIEHKVKAGEVISLSRKRDITESVEVSQQEKFDNNGHSKGKTIYFGTRSSSIYIRFYDKKKEQEGKGKEVEADLWQRYEIVLKKEKAEDFISRYRSGEQFEKLYLGVLSGAIRFVDRGEDTNKARWDVSRFWQEFLKDAEVIKLQSHKVTPGIDKTIDWIESSVLGSIKLLDMVANELDMDLYEILEKAPKSISERHEGILNEFKVLSKEQKEITSERLNLLG</sequence>
<accession>E3CBY6</accession>
<feature type="non-terminal residue" evidence="3">
    <location>
        <position position="361"/>
    </location>
</feature>
<dbReference type="InterPro" id="IPR040819">
    <property type="entry name" value="Rol_Rep_N"/>
</dbReference>
<dbReference type="InterPro" id="IPR003491">
    <property type="entry name" value="REP-like_C"/>
</dbReference>
<feature type="domain" description="Rolling Circle replication initiation protein N-terminal" evidence="2">
    <location>
        <begin position="6"/>
        <end position="114"/>
    </location>
</feature>
<evidence type="ECO:0000313" key="3">
    <source>
        <dbReference type="EMBL" id="EFQ55775.1"/>
    </source>
</evidence>
<keyword evidence="3" id="KW-0396">Initiation factor</keyword>
<evidence type="ECO:0000313" key="4">
    <source>
        <dbReference type="Proteomes" id="UP000003812"/>
    </source>
</evidence>
<evidence type="ECO:0000259" key="2">
    <source>
        <dbReference type="Pfam" id="PF18106"/>
    </source>
</evidence>